<accession>A0A437BYA7</accession>
<name>A0A437BYA7_ORYJA</name>
<reference evidence="1 2" key="2">
    <citation type="submission" date="2019-01" db="EMBL/GenBank/DDBJ databases">
        <title>A chromosome length genome reference of the Java medaka (oryzias javanicus).</title>
        <authorList>
            <person name="Herpin A."/>
            <person name="Takehana Y."/>
            <person name="Naruse K."/>
            <person name="Ansai S."/>
            <person name="Kawaguchi M."/>
        </authorList>
    </citation>
    <scope>NUCLEOTIDE SEQUENCE [LARGE SCALE GENOMIC DNA]</scope>
    <source>
        <strain evidence="1">RS831</strain>
        <tissue evidence="1">Whole body</tissue>
    </source>
</reference>
<dbReference type="Proteomes" id="UP000283210">
    <property type="component" value="Unassembled WGS sequence"/>
</dbReference>
<sequence length="122" mass="14089">MRLLSFRWRNFEKGCMEEAGIDVIEIEAQILKVVRKWTDFIQHYQISIVKLPSSFYHSSSRRTVISLSFLESLALYPYPTIHLTAEVCRTATAEGEIVSAFFSLRFQPGIPNQLEHTDLPPE</sequence>
<dbReference type="AlphaFoldDB" id="A0A437BYA7"/>
<reference evidence="1 2" key="1">
    <citation type="submission" date="2018-11" db="EMBL/GenBank/DDBJ databases">
        <authorList>
            <person name="Lopez-Roques C."/>
            <person name="Donnadieu C."/>
            <person name="Bouchez O."/>
            <person name="Klopp C."/>
            <person name="Cabau C."/>
            <person name="Zahm M."/>
        </authorList>
    </citation>
    <scope>NUCLEOTIDE SEQUENCE [LARGE SCALE GENOMIC DNA]</scope>
    <source>
        <strain evidence="1">RS831</strain>
        <tissue evidence="1">Whole body</tissue>
    </source>
</reference>
<evidence type="ECO:0000313" key="2">
    <source>
        <dbReference type="Proteomes" id="UP000283210"/>
    </source>
</evidence>
<evidence type="ECO:0000313" key="1">
    <source>
        <dbReference type="EMBL" id="RVE55456.1"/>
    </source>
</evidence>
<protein>
    <submittedName>
        <fullName evidence="1">Uncharacterized protein</fullName>
    </submittedName>
</protein>
<proteinExistence type="predicted"/>
<keyword evidence="2" id="KW-1185">Reference proteome</keyword>
<dbReference type="EMBL" id="ML136716">
    <property type="protein sequence ID" value="RVE55456.1"/>
    <property type="molecule type" value="Genomic_DNA"/>
</dbReference>
<organism evidence="1 2">
    <name type="scientific">Oryzias javanicus</name>
    <name type="common">Javanese ricefish</name>
    <name type="synonym">Aplocheilus javanicus</name>
    <dbReference type="NCBI Taxonomy" id="123683"/>
    <lineage>
        <taxon>Eukaryota</taxon>
        <taxon>Metazoa</taxon>
        <taxon>Chordata</taxon>
        <taxon>Craniata</taxon>
        <taxon>Vertebrata</taxon>
        <taxon>Euteleostomi</taxon>
        <taxon>Actinopterygii</taxon>
        <taxon>Neopterygii</taxon>
        <taxon>Teleostei</taxon>
        <taxon>Neoteleostei</taxon>
        <taxon>Acanthomorphata</taxon>
        <taxon>Ovalentaria</taxon>
        <taxon>Atherinomorphae</taxon>
        <taxon>Beloniformes</taxon>
        <taxon>Adrianichthyidae</taxon>
        <taxon>Oryziinae</taxon>
        <taxon>Oryzias</taxon>
    </lineage>
</organism>
<gene>
    <name evidence="1" type="ORF">OJAV_G00236140</name>
</gene>